<dbReference type="Pfam" id="PF03597">
    <property type="entry name" value="FixS"/>
    <property type="match status" value="1"/>
</dbReference>
<dbReference type="PATRIC" id="fig|1424334.3.peg.2703"/>
<dbReference type="NCBIfam" id="TIGR00847">
    <property type="entry name" value="ccoS"/>
    <property type="match status" value="1"/>
</dbReference>
<comment type="caution">
    <text evidence="2">The sequence shown here is derived from an EMBL/GenBank/DDBJ whole genome shotgun (WGS) entry which is preliminary data.</text>
</comment>
<dbReference type="InterPro" id="IPR004714">
    <property type="entry name" value="Cyt_oxidase_maturation_cbb3"/>
</dbReference>
<dbReference type="EMBL" id="AYXT01000010">
    <property type="protein sequence ID" value="ETF01791.1"/>
    <property type="molecule type" value="Genomic_DNA"/>
</dbReference>
<dbReference type="AlphaFoldDB" id="V8QP96"/>
<keyword evidence="1" id="KW-1133">Transmembrane helix</keyword>
<keyword evidence="1" id="KW-0472">Membrane</keyword>
<gene>
    <name evidence="2" type="ORF">W822_13465</name>
</gene>
<organism evidence="2 3">
    <name type="scientific">Advenella kashmirensis W13003</name>
    <dbReference type="NCBI Taxonomy" id="1424334"/>
    <lineage>
        <taxon>Bacteria</taxon>
        <taxon>Pseudomonadati</taxon>
        <taxon>Pseudomonadota</taxon>
        <taxon>Betaproteobacteria</taxon>
        <taxon>Burkholderiales</taxon>
        <taxon>Alcaligenaceae</taxon>
    </lineage>
</organism>
<dbReference type="RefSeq" id="WP_024005648.1">
    <property type="nucleotide sequence ID" value="NZ_KI650980.1"/>
</dbReference>
<proteinExistence type="predicted"/>
<evidence type="ECO:0000313" key="2">
    <source>
        <dbReference type="EMBL" id="ETF01791.1"/>
    </source>
</evidence>
<name>V8QP96_9BURK</name>
<evidence type="ECO:0000256" key="1">
    <source>
        <dbReference type="SAM" id="Phobius"/>
    </source>
</evidence>
<sequence length="63" mass="7052">MDVFFLLIFLAFVFVLLIGGVLYWAIMAGQFDNTEENANAILHDEDSLTVQAGSEQKTANRRS</sequence>
<feature type="transmembrane region" description="Helical" evidence="1">
    <location>
        <begin position="6"/>
        <end position="26"/>
    </location>
</feature>
<dbReference type="HOGENOM" id="CLU_176840_4_2_4"/>
<dbReference type="Proteomes" id="UP000018733">
    <property type="component" value="Unassembled WGS sequence"/>
</dbReference>
<keyword evidence="1" id="KW-0812">Transmembrane</keyword>
<accession>V8QP96</accession>
<reference evidence="2 3" key="1">
    <citation type="journal article" date="2014" name="Genome Announc.">
        <title>Draft Genome Sequence of Advenella kashmirensis Strain W13003, a Polycyclic Aromatic Hydrocarbon-Degrading Bacterium.</title>
        <authorList>
            <person name="Wang X."/>
            <person name="Jin D."/>
            <person name="Zhou L."/>
            <person name="Wu L."/>
            <person name="An W."/>
            <person name="Zhao L."/>
        </authorList>
    </citation>
    <scope>NUCLEOTIDE SEQUENCE [LARGE SCALE GENOMIC DNA]</scope>
    <source>
        <strain evidence="2 3">W13003</strain>
    </source>
</reference>
<keyword evidence="3" id="KW-1185">Reference proteome</keyword>
<dbReference type="STRING" id="1424334.W822_13465"/>
<protein>
    <submittedName>
        <fullName evidence="2">Membrane protein</fullName>
    </submittedName>
</protein>
<evidence type="ECO:0000313" key="3">
    <source>
        <dbReference type="Proteomes" id="UP000018733"/>
    </source>
</evidence>